<keyword evidence="1" id="KW-0378">Hydrolase</keyword>
<evidence type="ECO:0000313" key="2">
    <source>
        <dbReference type="Proteomes" id="UP001597295"/>
    </source>
</evidence>
<accession>A0ABW5DVS6</accession>
<comment type="caution">
    <text evidence="1">The sequence shown here is derived from an EMBL/GenBank/DDBJ whole genome shotgun (WGS) entry which is preliminary data.</text>
</comment>
<dbReference type="EMBL" id="JBHUIP010000013">
    <property type="protein sequence ID" value="MFD2264566.1"/>
    <property type="molecule type" value="Genomic_DNA"/>
</dbReference>
<dbReference type="Pfam" id="PF02585">
    <property type="entry name" value="PIG-L"/>
    <property type="match status" value="1"/>
</dbReference>
<dbReference type="GO" id="GO:0016787">
    <property type="term" value="F:hydrolase activity"/>
    <property type="evidence" value="ECO:0007669"/>
    <property type="project" value="UniProtKB-KW"/>
</dbReference>
<protein>
    <submittedName>
        <fullName evidence="1">PIG-L deacetylase family protein</fullName>
        <ecNumber evidence="1">3.5.1.-</ecNumber>
    </submittedName>
</protein>
<evidence type="ECO:0000313" key="1">
    <source>
        <dbReference type="EMBL" id="MFD2264566.1"/>
    </source>
</evidence>
<dbReference type="InterPro" id="IPR003737">
    <property type="entry name" value="GlcNAc_PI_deacetylase-related"/>
</dbReference>
<name>A0ABW5DVS6_9PROT</name>
<dbReference type="RefSeq" id="WP_379877657.1">
    <property type="nucleotide sequence ID" value="NZ_JBHUIP010000013.1"/>
</dbReference>
<keyword evidence="2" id="KW-1185">Reference proteome</keyword>
<dbReference type="PANTHER" id="PTHR12993">
    <property type="entry name" value="N-ACETYLGLUCOSAMINYL-PHOSPHATIDYLINOSITOL DE-N-ACETYLASE-RELATED"/>
    <property type="match status" value="1"/>
</dbReference>
<reference evidence="2" key="1">
    <citation type="journal article" date="2019" name="Int. J. Syst. Evol. Microbiol.">
        <title>The Global Catalogue of Microorganisms (GCM) 10K type strain sequencing project: providing services to taxonomists for standard genome sequencing and annotation.</title>
        <authorList>
            <consortium name="The Broad Institute Genomics Platform"/>
            <consortium name="The Broad Institute Genome Sequencing Center for Infectious Disease"/>
            <person name="Wu L."/>
            <person name="Ma J."/>
        </authorList>
    </citation>
    <scope>NUCLEOTIDE SEQUENCE [LARGE SCALE GENOMIC DNA]</scope>
    <source>
        <strain evidence="2">CGMCC 1.19062</strain>
    </source>
</reference>
<dbReference type="Proteomes" id="UP001597295">
    <property type="component" value="Unassembled WGS sequence"/>
</dbReference>
<dbReference type="Gene3D" id="3.40.50.10320">
    <property type="entry name" value="LmbE-like"/>
    <property type="match status" value="1"/>
</dbReference>
<dbReference type="PANTHER" id="PTHR12993:SF11">
    <property type="entry name" value="N-ACETYLGLUCOSAMINYL-PHOSPHATIDYLINOSITOL DE-N-ACETYLASE"/>
    <property type="match status" value="1"/>
</dbReference>
<dbReference type="SUPFAM" id="SSF102588">
    <property type="entry name" value="LmbE-like"/>
    <property type="match status" value="1"/>
</dbReference>
<gene>
    <name evidence="1" type="ORF">ACFSM5_16795</name>
</gene>
<proteinExistence type="predicted"/>
<dbReference type="EC" id="3.5.1.-" evidence="1"/>
<dbReference type="InterPro" id="IPR024078">
    <property type="entry name" value="LmbE-like_dom_sf"/>
</dbReference>
<organism evidence="1 2">
    <name type="scientific">Lacibacterium aquatile</name>
    <dbReference type="NCBI Taxonomy" id="1168082"/>
    <lineage>
        <taxon>Bacteria</taxon>
        <taxon>Pseudomonadati</taxon>
        <taxon>Pseudomonadota</taxon>
        <taxon>Alphaproteobacteria</taxon>
        <taxon>Rhodospirillales</taxon>
        <taxon>Rhodospirillaceae</taxon>
    </lineage>
</organism>
<sequence length="211" mass="24176">MFSLSERVLVVAPHTDDGEIAAGATISRLLRQGCRVFYLALSSYKTPLPAGLPRDTLVNEVKAATQTLGISPDDLIIRDFETRRFSYQRQDILDELIRLRPEIRPDLVLIPSADDLHQDHQTAAIEAIRAFKNISILSYEVPWNNIEFRNSMFVKVEEEDVAKKLAALEKYESQRHRAYLSPEFIRSQLIFRGTQINTRYAEVFDAVRIVV</sequence>